<name>A0AAP6BIF8_9ACTN</name>
<keyword evidence="3" id="KW-0067">ATP-binding</keyword>
<evidence type="ECO:0000313" key="4">
    <source>
        <dbReference type="EMBL" id="MDX3024591.1"/>
    </source>
</evidence>
<sequence length="143" mass="15247">MEAHQIHFPVHGTAAASSSARRRLAIGIRGWDASLDQELLETAELVAAELLANAVRHAGHGPISAGARLYDERLLIEVTDASSQAPQVGLPDAEEEGGRGLLIVAAFADRHGIDLLPSGKRCWAEFKVTGPEQPSQCLPPQRS</sequence>
<keyword evidence="1" id="KW-0723">Serine/threonine-protein kinase</keyword>
<dbReference type="InterPro" id="IPR003594">
    <property type="entry name" value="HATPase_dom"/>
</dbReference>
<dbReference type="InterPro" id="IPR050267">
    <property type="entry name" value="Anti-sigma-factor_SerPK"/>
</dbReference>
<dbReference type="GO" id="GO:0005524">
    <property type="term" value="F:ATP binding"/>
    <property type="evidence" value="ECO:0007669"/>
    <property type="project" value="UniProtKB-KW"/>
</dbReference>
<dbReference type="Pfam" id="PF13581">
    <property type="entry name" value="HATPase_c_2"/>
    <property type="match status" value="1"/>
</dbReference>
<keyword evidence="3" id="KW-0547">Nucleotide-binding</keyword>
<reference evidence="3 5" key="1">
    <citation type="journal article" date="2023" name="Microb. Genom.">
        <title>Mesoterricola silvestris gen. nov., sp. nov., Mesoterricola sediminis sp. nov., Geothrix oryzae sp. nov., Geothrix edaphica sp. nov., Geothrix rubra sp. nov., and Geothrix limicola sp. nov., six novel members of Acidobacteriota isolated from soils.</title>
        <authorList>
            <person name="Weisberg A.J."/>
            <person name="Pearce E."/>
            <person name="Kramer C.G."/>
            <person name="Chang J.H."/>
            <person name="Clarke C.R."/>
        </authorList>
    </citation>
    <scope>NUCLEOTIDE SEQUENCE</scope>
    <source>
        <strain evidence="4 5">NB05-1H</strain>
        <strain evidence="3">NRRL_B-16521</strain>
    </source>
</reference>
<organism evidence="3 6">
    <name type="scientific">Streptomyces acidiscabies</name>
    <dbReference type="NCBI Taxonomy" id="42234"/>
    <lineage>
        <taxon>Bacteria</taxon>
        <taxon>Bacillati</taxon>
        <taxon>Actinomycetota</taxon>
        <taxon>Actinomycetes</taxon>
        <taxon>Kitasatosporales</taxon>
        <taxon>Streptomycetaceae</taxon>
        <taxon>Streptomyces</taxon>
    </lineage>
</organism>
<evidence type="ECO:0000259" key="2">
    <source>
        <dbReference type="Pfam" id="PF13581"/>
    </source>
</evidence>
<comment type="caution">
    <text evidence="3">The sequence shown here is derived from an EMBL/GenBank/DDBJ whole genome shotgun (WGS) entry which is preliminary data.</text>
</comment>
<dbReference type="PANTHER" id="PTHR35526:SF3">
    <property type="entry name" value="ANTI-SIGMA-F FACTOR RSBW"/>
    <property type="match status" value="1"/>
</dbReference>
<dbReference type="GO" id="GO:0004674">
    <property type="term" value="F:protein serine/threonine kinase activity"/>
    <property type="evidence" value="ECO:0007669"/>
    <property type="project" value="UniProtKB-KW"/>
</dbReference>
<accession>A0AAP6BIF8</accession>
<dbReference type="EMBL" id="JARAWC010000040">
    <property type="protein sequence ID" value="MDX2965340.1"/>
    <property type="molecule type" value="Genomic_DNA"/>
</dbReference>
<evidence type="ECO:0000256" key="1">
    <source>
        <dbReference type="ARBA" id="ARBA00022527"/>
    </source>
</evidence>
<dbReference type="Proteomes" id="UP001272987">
    <property type="component" value="Unassembled WGS sequence"/>
</dbReference>
<gene>
    <name evidence="3" type="ORF">PV399_37325</name>
    <name evidence="4" type="ORF">PV666_43000</name>
</gene>
<dbReference type="CDD" id="cd16936">
    <property type="entry name" value="HATPase_RsbW-like"/>
    <property type="match status" value="1"/>
</dbReference>
<dbReference type="Gene3D" id="3.30.565.10">
    <property type="entry name" value="Histidine kinase-like ATPase, C-terminal domain"/>
    <property type="match status" value="1"/>
</dbReference>
<dbReference type="PANTHER" id="PTHR35526">
    <property type="entry name" value="ANTI-SIGMA-F FACTOR RSBW-RELATED"/>
    <property type="match status" value="1"/>
</dbReference>
<feature type="domain" description="Histidine kinase/HSP90-like ATPase" evidence="2">
    <location>
        <begin position="33"/>
        <end position="115"/>
    </location>
</feature>
<evidence type="ECO:0000313" key="3">
    <source>
        <dbReference type="EMBL" id="MDX2965340.1"/>
    </source>
</evidence>
<dbReference type="SUPFAM" id="SSF55874">
    <property type="entry name" value="ATPase domain of HSP90 chaperone/DNA topoisomerase II/histidine kinase"/>
    <property type="match status" value="1"/>
</dbReference>
<keyword evidence="1" id="KW-0418">Kinase</keyword>
<keyword evidence="1" id="KW-0808">Transferase</keyword>
<dbReference type="Proteomes" id="UP001282288">
    <property type="component" value="Unassembled WGS sequence"/>
</dbReference>
<dbReference type="AlphaFoldDB" id="A0AAP6BIF8"/>
<evidence type="ECO:0000313" key="5">
    <source>
        <dbReference type="Proteomes" id="UP001272987"/>
    </source>
</evidence>
<protein>
    <submittedName>
        <fullName evidence="3">ATP-binding protein</fullName>
    </submittedName>
</protein>
<proteinExistence type="predicted"/>
<dbReference type="GeneID" id="69805092"/>
<dbReference type="RefSeq" id="WP_010352065.1">
    <property type="nucleotide sequence ID" value="NZ_BCMK01000049.1"/>
</dbReference>
<evidence type="ECO:0000313" key="6">
    <source>
        <dbReference type="Proteomes" id="UP001282288"/>
    </source>
</evidence>
<dbReference type="InterPro" id="IPR036890">
    <property type="entry name" value="HATPase_C_sf"/>
</dbReference>
<keyword evidence="5" id="KW-1185">Reference proteome</keyword>
<dbReference type="EMBL" id="JARAWP010000036">
    <property type="protein sequence ID" value="MDX3024591.1"/>
    <property type="molecule type" value="Genomic_DNA"/>
</dbReference>